<proteinExistence type="inferred from homology"/>
<evidence type="ECO:0000256" key="6">
    <source>
        <dbReference type="SAM" id="MobiDB-lite"/>
    </source>
</evidence>
<feature type="domain" description="Rhodopsin" evidence="8">
    <location>
        <begin position="61"/>
        <end position="303"/>
    </location>
</feature>
<comment type="similarity">
    <text evidence="5">Belongs to the SAT4 family.</text>
</comment>
<evidence type="ECO:0000313" key="10">
    <source>
        <dbReference type="Proteomes" id="UP001642405"/>
    </source>
</evidence>
<evidence type="ECO:0000259" key="8">
    <source>
        <dbReference type="Pfam" id="PF20684"/>
    </source>
</evidence>
<gene>
    <name evidence="9" type="ORF">SCUCBS95973_004676</name>
</gene>
<dbReference type="InterPro" id="IPR052337">
    <property type="entry name" value="SAT4-like"/>
</dbReference>
<evidence type="ECO:0000313" key="9">
    <source>
        <dbReference type="EMBL" id="CAK7221958.1"/>
    </source>
</evidence>
<feature type="compositionally biased region" description="Polar residues" evidence="6">
    <location>
        <begin position="367"/>
        <end position="382"/>
    </location>
</feature>
<keyword evidence="4 7" id="KW-0472">Membrane</keyword>
<feature type="transmembrane region" description="Helical" evidence="7">
    <location>
        <begin position="76"/>
        <end position="97"/>
    </location>
</feature>
<protein>
    <recommendedName>
        <fullName evidence="8">Rhodopsin domain-containing protein</fullName>
    </recommendedName>
</protein>
<evidence type="ECO:0000256" key="7">
    <source>
        <dbReference type="SAM" id="Phobius"/>
    </source>
</evidence>
<reference evidence="9 10" key="1">
    <citation type="submission" date="2024-01" db="EMBL/GenBank/DDBJ databases">
        <authorList>
            <person name="Allen C."/>
            <person name="Tagirdzhanova G."/>
        </authorList>
    </citation>
    <scope>NUCLEOTIDE SEQUENCE [LARGE SCALE GENOMIC DNA]</scope>
</reference>
<dbReference type="Pfam" id="PF20684">
    <property type="entry name" value="Fung_rhodopsin"/>
    <property type="match status" value="1"/>
</dbReference>
<feature type="transmembrane region" description="Helical" evidence="7">
    <location>
        <begin position="160"/>
        <end position="188"/>
    </location>
</feature>
<name>A0ABP0BQQ4_9PEZI</name>
<evidence type="ECO:0000256" key="3">
    <source>
        <dbReference type="ARBA" id="ARBA00022989"/>
    </source>
</evidence>
<feature type="transmembrane region" description="Helical" evidence="7">
    <location>
        <begin position="208"/>
        <end position="226"/>
    </location>
</feature>
<dbReference type="PANTHER" id="PTHR33048:SF47">
    <property type="entry name" value="INTEGRAL MEMBRANE PROTEIN-RELATED"/>
    <property type="match status" value="1"/>
</dbReference>
<dbReference type="InterPro" id="IPR049326">
    <property type="entry name" value="Rhodopsin_dom_fungi"/>
</dbReference>
<accession>A0ABP0BQQ4</accession>
<comment type="subcellular location">
    <subcellularLocation>
        <location evidence="1">Membrane</location>
        <topology evidence="1">Multi-pass membrane protein</topology>
    </subcellularLocation>
</comment>
<evidence type="ECO:0000256" key="1">
    <source>
        <dbReference type="ARBA" id="ARBA00004141"/>
    </source>
</evidence>
<feature type="transmembrane region" description="Helical" evidence="7">
    <location>
        <begin position="42"/>
        <end position="64"/>
    </location>
</feature>
<keyword evidence="10" id="KW-1185">Reference proteome</keyword>
<dbReference type="EMBL" id="CAWUHB010000024">
    <property type="protein sequence ID" value="CAK7221958.1"/>
    <property type="molecule type" value="Genomic_DNA"/>
</dbReference>
<keyword evidence="3 7" id="KW-1133">Transmembrane helix</keyword>
<dbReference type="PANTHER" id="PTHR33048">
    <property type="entry name" value="PTH11-LIKE INTEGRAL MEMBRANE PROTEIN (AFU_ORTHOLOGUE AFUA_5G11245)"/>
    <property type="match status" value="1"/>
</dbReference>
<evidence type="ECO:0000256" key="4">
    <source>
        <dbReference type="ARBA" id="ARBA00023136"/>
    </source>
</evidence>
<feature type="transmembrane region" description="Helical" evidence="7">
    <location>
        <begin position="238"/>
        <end position="258"/>
    </location>
</feature>
<feature type="region of interest" description="Disordered" evidence="6">
    <location>
        <begin position="356"/>
        <end position="382"/>
    </location>
</feature>
<comment type="caution">
    <text evidence="9">The sequence shown here is derived from an EMBL/GenBank/DDBJ whole genome shotgun (WGS) entry which is preliminary data.</text>
</comment>
<feature type="region of interest" description="Disordered" evidence="6">
    <location>
        <begin position="400"/>
        <end position="428"/>
    </location>
</feature>
<feature type="transmembrane region" description="Helical" evidence="7">
    <location>
        <begin position="125"/>
        <end position="148"/>
    </location>
</feature>
<evidence type="ECO:0000256" key="2">
    <source>
        <dbReference type="ARBA" id="ARBA00022692"/>
    </source>
</evidence>
<evidence type="ECO:0000256" key="5">
    <source>
        <dbReference type="ARBA" id="ARBA00038359"/>
    </source>
</evidence>
<dbReference type="Proteomes" id="UP001642405">
    <property type="component" value="Unassembled WGS sequence"/>
</dbReference>
<organism evidence="9 10">
    <name type="scientific">Sporothrix curviconia</name>
    <dbReference type="NCBI Taxonomy" id="1260050"/>
    <lineage>
        <taxon>Eukaryota</taxon>
        <taxon>Fungi</taxon>
        <taxon>Dikarya</taxon>
        <taxon>Ascomycota</taxon>
        <taxon>Pezizomycotina</taxon>
        <taxon>Sordariomycetes</taxon>
        <taxon>Sordariomycetidae</taxon>
        <taxon>Ophiostomatales</taxon>
        <taxon>Ophiostomataceae</taxon>
        <taxon>Sporothrix</taxon>
    </lineage>
</organism>
<keyword evidence="2 7" id="KW-0812">Transmembrane</keyword>
<sequence>MASTTMTALTTSTTAAAATATPSAAASPFGLLSTLPHDSKKPNIIAAGIVTLFLSGCFVAARLYTRMFITRTRVGASEFLVLLAWIFSFGVTIPQVLETNYGMGTHVYDLPPGGLNLSGNAKAQLISIFFYSLSLTFSKFSVLALYLVVFPYSWVRSVSVVLIALVAAGQIWMIYVIFTACTPLQAFWDSTIVGATCRPQTYWLANQYQLIATDVLIFLLPLPVVWRLKVRPGQKPLLVFVFTMGFFACTVSIIRIELIIHKINNPDPDFTYSAAATYYWTDVETNLAIVVASAITLKPFVSRMLPRSWVGSSADEHFAAAAAASHNNANRHRIYSLFEPIITLRSHVSWQGHAVSTDNDTRALRSAHNSPVSSRLDSQSTTTGNWVIHGRSVVDEEMGLPEQEPSLPGHMVDVEQQLPTEHTQHRDQ</sequence>